<organism evidence="2 3">
    <name type="scientific">Actinacidiphila bryophytorum</name>
    <dbReference type="NCBI Taxonomy" id="1436133"/>
    <lineage>
        <taxon>Bacteria</taxon>
        <taxon>Bacillati</taxon>
        <taxon>Actinomycetota</taxon>
        <taxon>Actinomycetes</taxon>
        <taxon>Kitasatosporales</taxon>
        <taxon>Streptomycetaceae</taxon>
        <taxon>Actinacidiphila</taxon>
    </lineage>
</organism>
<sequence length="96" mass="10929">MALQRRQARQFHHPREDRCGLEHVQHARRLRRPEPRRPQRPRGPRPAGPAVALQRHGVGHLQRCPGPDRHRLELVRRPVLTAPAPVTLSPGSPARG</sequence>
<proteinExistence type="predicted"/>
<dbReference type="EMBL" id="CAJVAX010000019">
    <property type="protein sequence ID" value="CAG7649781.1"/>
    <property type="molecule type" value="Genomic_DNA"/>
</dbReference>
<evidence type="ECO:0000256" key="1">
    <source>
        <dbReference type="SAM" id="MobiDB-lite"/>
    </source>
</evidence>
<feature type="compositionally biased region" description="Basic residues" evidence="1">
    <location>
        <begin position="1"/>
        <end position="12"/>
    </location>
</feature>
<gene>
    <name evidence="2" type="ORF">SBRY_50190</name>
</gene>
<protein>
    <submittedName>
        <fullName evidence="2">Uncharacterized protein</fullName>
    </submittedName>
</protein>
<keyword evidence="3" id="KW-1185">Reference proteome</keyword>
<feature type="compositionally biased region" description="Basic and acidic residues" evidence="1">
    <location>
        <begin position="13"/>
        <end position="25"/>
    </location>
</feature>
<evidence type="ECO:0000313" key="2">
    <source>
        <dbReference type="EMBL" id="CAG7649781.1"/>
    </source>
</evidence>
<accession>A0A9W4H4A7</accession>
<reference evidence="2" key="1">
    <citation type="submission" date="2021-06" db="EMBL/GenBank/DDBJ databases">
        <authorList>
            <person name="Arsene-Ploetze F."/>
        </authorList>
    </citation>
    <scope>NUCLEOTIDE SEQUENCE</scope>
    <source>
        <strain evidence="2">SBRY1</strain>
    </source>
</reference>
<comment type="caution">
    <text evidence="2">The sequence shown here is derived from an EMBL/GenBank/DDBJ whole genome shotgun (WGS) entry which is preliminary data.</text>
</comment>
<evidence type="ECO:0000313" key="3">
    <source>
        <dbReference type="Proteomes" id="UP001153328"/>
    </source>
</evidence>
<dbReference type="Proteomes" id="UP001153328">
    <property type="component" value="Unassembled WGS sequence"/>
</dbReference>
<feature type="region of interest" description="Disordered" evidence="1">
    <location>
        <begin position="1"/>
        <end position="70"/>
    </location>
</feature>
<dbReference type="AlphaFoldDB" id="A0A9W4H4A7"/>
<name>A0A9W4H4A7_9ACTN</name>